<protein>
    <recommendedName>
        <fullName evidence="5">Protein LURP-one-related 7</fullName>
    </recommendedName>
</protein>
<keyword evidence="2" id="KW-1133">Transmembrane helix</keyword>
<comment type="similarity">
    <text evidence="1">Belongs to the LOR family.</text>
</comment>
<keyword evidence="2" id="KW-0812">Transmembrane</keyword>
<keyword evidence="2" id="KW-0472">Membrane</keyword>
<dbReference type="EMBL" id="JAKUCV010006379">
    <property type="protein sequence ID" value="KAJ4827657.1"/>
    <property type="molecule type" value="Genomic_DNA"/>
</dbReference>
<dbReference type="Proteomes" id="UP001141552">
    <property type="component" value="Unassembled WGS sequence"/>
</dbReference>
<reference evidence="3" key="1">
    <citation type="submission" date="2022-02" db="EMBL/GenBank/DDBJ databases">
        <authorList>
            <person name="Henning P.M."/>
            <person name="McCubbin A.G."/>
            <person name="Shore J.S."/>
        </authorList>
    </citation>
    <scope>NUCLEOTIDE SEQUENCE</scope>
    <source>
        <strain evidence="3">F60SS</strain>
        <tissue evidence="3">Leaves</tissue>
    </source>
</reference>
<dbReference type="Pfam" id="PF04525">
    <property type="entry name" value="LOR"/>
    <property type="match status" value="1"/>
</dbReference>
<dbReference type="PANTHER" id="PTHR31087">
    <property type="match status" value="1"/>
</dbReference>
<evidence type="ECO:0000313" key="3">
    <source>
        <dbReference type="EMBL" id="KAJ4827657.1"/>
    </source>
</evidence>
<dbReference type="InterPro" id="IPR025659">
    <property type="entry name" value="Tubby-like_C"/>
</dbReference>
<dbReference type="SUPFAM" id="SSF54518">
    <property type="entry name" value="Tubby C-terminal domain-like"/>
    <property type="match status" value="1"/>
</dbReference>
<dbReference type="AlphaFoldDB" id="A0A9Q0J4E4"/>
<dbReference type="OrthoDB" id="770293at2759"/>
<organism evidence="3 4">
    <name type="scientific">Turnera subulata</name>
    <dbReference type="NCBI Taxonomy" id="218843"/>
    <lineage>
        <taxon>Eukaryota</taxon>
        <taxon>Viridiplantae</taxon>
        <taxon>Streptophyta</taxon>
        <taxon>Embryophyta</taxon>
        <taxon>Tracheophyta</taxon>
        <taxon>Spermatophyta</taxon>
        <taxon>Magnoliopsida</taxon>
        <taxon>eudicotyledons</taxon>
        <taxon>Gunneridae</taxon>
        <taxon>Pentapetalae</taxon>
        <taxon>rosids</taxon>
        <taxon>fabids</taxon>
        <taxon>Malpighiales</taxon>
        <taxon>Passifloraceae</taxon>
        <taxon>Turnera</taxon>
    </lineage>
</organism>
<evidence type="ECO:0000256" key="1">
    <source>
        <dbReference type="ARBA" id="ARBA00005437"/>
    </source>
</evidence>
<dbReference type="PANTHER" id="PTHR31087:SF85">
    <property type="entry name" value="PROTEIN LURP-ONE-RELATED 7"/>
    <property type="match status" value="1"/>
</dbReference>
<evidence type="ECO:0000313" key="4">
    <source>
        <dbReference type="Proteomes" id="UP001141552"/>
    </source>
</evidence>
<feature type="transmembrane region" description="Helical" evidence="2">
    <location>
        <begin position="173"/>
        <end position="193"/>
    </location>
</feature>
<proteinExistence type="inferred from homology"/>
<sequence>MDTQEAAPVYPSSSSMASSIPIDLFVSKKHPGLARGELGFADSSGNIVFKANRCKKQSSSSCKKLLLDAHGNVLVSMHRQDGGHWEGFKEGGNERKDLIFTVQRTSKKLTRSELQVSLAQEISGDLAAASGLNVIGCPCQRSCTVYKGDSIVAQTSLMYKLHQIYARKNKFRLTIFPVSIDHALIASLVVIFLD</sequence>
<accession>A0A9Q0J4E4</accession>
<dbReference type="InterPro" id="IPR038595">
    <property type="entry name" value="LOR_sf"/>
</dbReference>
<evidence type="ECO:0000256" key="2">
    <source>
        <dbReference type="SAM" id="Phobius"/>
    </source>
</evidence>
<keyword evidence="4" id="KW-1185">Reference proteome</keyword>
<dbReference type="InterPro" id="IPR007612">
    <property type="entry name" value="LOR"/>
</dbReference>
<name>A0A9Q0J4E4_9ROSI</name>
<reference evidence="3" key="2">
    <citation type="journal article" date="2023" name="Plants (Basel)">
        <title>Annotation of the Turnera subulata (Passifloraceae) Draft Genome Reveals the S-Locus Evolved after the Divergence of Turneroideae from Passifloroideae in a Stepwise Manner.</title>
        <authorList>
            <person name="Henning P.M."/>
            <person name="Roalson E.H."/>
            <person name="Mir W."/>
            <person name="McCubbin A.G."/>
            <person name="Shore J.S."/>
        </authorList>
    </citation>
    <scope>NUCLEOTIDE SEQUENCE</scope>
    <source>
        <strain evidence="3">F60SS</strain>
    </source>
</reference>
<evidence type="ECO:0008006" key="5">
    <source>
        <dbReference type="Google" id="ProtNLM"/>
    </source>
</evidence>
<gene>
    <name evidence="3" type="ORF">Tsubulata_040242</name>
</gene>
<dbReference type="Gene3D" id="2.40.160.200">
    <property type="entry name" value="LURP1-related"/>
    <property type="match status" value="1"/>
</dbReference>
<comment type="caution">
    <text evidence="3">The sequence shown here is derived from an EMBL/GenBank/DDBJ whole genome shotgun (WGS) entry which is preliminary data.</text>
</comment>